<evidence type="ECO:0000313" key="2">
    <source>
        <dbReference type="EMBL" id="AKU89758.1"/>
    </source>
</evidence>
<dbReference type="EMBL" id="CP012332">
    <property type="protein sequence ID" value="AKU89758.1"/>
    <property type="molecule type" value="Genomic_DNA"/>
</dbReference>
<evidence type="ECO:0000259" key="1">
    <source>
        <dbReference type="Pfam" id="PF18894"/>
    </source>
</evidence>
<dbReference type="Proteomes" id="UP000055590">
    <property type="component" value="Chromosome"/>
</dbReference>
<feature type="domain" description="Putative phage metallopeptidase" evidence="1">
    <location>
        <begin position="17"/>
        <end position="145"/>
    </location>
</feature>
<evidence type="ECO:0000313" key="3">
    <source>
        <dbReference type="Proteomes" id="UP000055590"/>
    </source>
</evidence>
<proteinExistence type="predicted"/>
<reference evidence="2 3" key="1">
    <citation type="submission" date="2015-08" db="EMBL/GenBank/DDBJ databases">
        <authorList>
            <person name="Babu N.S."/>
            <person name="Beckwith C.J."/>
            <person name="Beseler K.G."/>
            <person name="Brison A."/>
            <person name="Carone J.V."/>
            <person name="Caskin T.P."/>
            <person name="Diamond M."/>
            <person name="Durham M.E."/>
            <person name="Foxe J.M."/>
            <person name="Go M."/>
            <person name="Henderson B.A."/>
            <person name="Jones I.B."/>
            <person name="McGettigan J.A."/>
            <person name="Micheletti S.J."/>
            <person name="Nasrallah M.E."/>
            <person name="Ortiz D."/>
            <person name="Piller C.R."/>
            <person name="Privatt S.R."/>
            <person name="Schneider S.L."/>
            <person name="Sharp S."/>
            <person name="Smith T.C."/>
            <person name="Stanton J.D."/>
            <person name="Ullery H.E."/>
            <person name="Wilson R.J."/>
            <person name="Serrano M.G."/>
            <person name="Buck G."/>
            <person name="Lee V."/>
            <person name="Wang Y."/>
            <person name="Carvalho R."/>
            <person name="Voegtly L."/>
            <person name="Shi R."/>
            <person name="Duckworth R."/>
            <person name="Johnson A."/>
            <person name="Loviza R."/>
            <person name="Walstead R."/>
            <person name="Shah Z."/>
            <person name="Kiflezghi M."/>
            <person name="Wade K."/>
            <person name="Ball S.L."/>
            <person name="Bradley K.W."/>
            <person name="Asai D.J."/>
            <person name="Bowman C.A."/>
            <person name="Russell D.A."/>
            <person name="Pope W.H."/>
            <person name="Jacobs-Sera D."/>
            <person name="Hendrix R.W."/>
            <person name="Hatfull G.F."/>
        </authorList>
    </citation>
    <scope>NUCLEOTIDE SEQUENCE [LARGE SCALE GENOMIC DNA]</scope>
    <source>
        <strain evidence="2 3">DSM 27710</strain>
    </source>
</reference>
<dbReference type="Pfam" id="PF18894">
    <property type="entry name" value="PhageMetallopep"/>
    <property type="match status" value="1"/>
</dbReference>
<keyword evidence="3" id="KW-1185">Reference proteome</keyword>
<gene>
    <name evidence="2" type="ORF">AKJ08_0145</name>
</gene>
<protein>
    <recommendedName>
        <fullName evidence="1">Putative phage metallopeptidase domain-containing protein</fullName>
    </recommendedName>
</protein>
<organism evidence="2 3">
    <name type="scientific">Vulgatibacter incomptus</name>
    <dbReference type="NCBI Taxonomy" id="1391653"/>
    <lineage>
        <taxon>Bacteria</taxon>
        <taxon>Pseudomonadati</taxon>
        <taxon>Myxococcota</taxon>
        <taxon>Myxococcia</taxon>
        <taxon>Myxococcales</taxon>
        <taxon>Cystobacterineae</taxon>
        <taxon>Vulgatibacteraceae</taxon>
        <taxon>Vulgatibacter</taxon>
    </lineage>
</organism>
<dbReference type="AlphaFoldDB" id="A0A0K1P8A8"/>
<accession>A0A0K1P8A8</accession>
<name>A0A0K1P8A8_9BACT</name>
<sequence>MTMTRTGRPNLGKTIKAVMRDAARRLPEFAHIDASRILIVAGEARRASRATVRPMCFADSRTRFSLDGKRAKPIVQLRGTQMLYVVAFRPRFFMRSTPEQRVETILHELWHMAQEFDGTLHRARRHAVLPGQRFHDVFQPLVKRYLSAVPPKLLAALAFHGEGIMRHWLERPAPFFHVDGRNPSKPARRPIFTEAQLFYGPVKMITPDAWRH</sequence>
<dbReference type="KEGG" id="vin:AKJ08_0145"/>
<dbReference type="InterPro" id="IPR043998">
    <property type="entry name" value="Put_Metallopep"/>
</dbReference>